<name>A0ABU5CQR8_9BACI</name>
<dbReference type="RefSeq" id="WP_320378580.1">
    <property type="nucleotide sequence ID" value="NZ_JAWDIQ010000001.1"/>
</dbReference>
<dbReference type="EMBL" id="JAWDIQ010000001">
    <property type="protein sequence ID" value="MDY0407798.1"/>
    <property type="molecule type" value="Genomic_DNA"/>
</dbReference>
<protein>
    <recommendedName>
        <fullName evidence="3">GNAT family N-acetyltransferase</fullName>
    </recommendedName>
</protein>
<evidence type="ECO:0008006" key="3">
    <source>
        <dbReference type="Google" id="ProtNLM"/>
    </source>
</evidence>
<comment type="caution">
    <text evidence="1">The sequence shown here is derived from an EMBL/GenBank/DDBJ whole genome shotgun (WGS) entry which is preliminary data.</text>
</comment>
<proteinExistence type="predicted"/>
<dbReference type="Proteomes" id="UP001275315">
    <property type="component" value="Unassembled WGS sequence"/>
</dbReference>
<dbReference type="Gene3D" id="3.40.630.30">
    <property type="match status" value="1"/>
</dbReference>
<accession>A0ABU5CQR8</accession>
<keyword evidence="2" id="KW-1185">Reference proteome</keyword>
<gene>
    <name evidence="1" type="ORF">RWD45_03210</name>
</gene>
<dbReference type="InterPro" id="IPR016181">
    <property type="entry name" value="Acyl_CoA_acyltransferase"/>
</dbReference>
<organism evidence="1 2">
    <name type="scientific">Paracerasibacillus soli</name>
    <dbReference type="NCBI Taxonomy" id="480284"/>
    <lineage>
        <taxon>Bacteria</taxon>
        <taxon>Bacillati</taxon>
        <taxon>Bacillota</taxon>
        <taxon>Bacilli</taxon>
        <taxon>Bacillales</taxon>
        <taxon>Bacillaceae</taxon>
        <taxon>Paracerasibacillus</taxon>
    </lineage>
</organism>
<reference evidence="1 2" key="1">
    <citation type="submission" date="2023-10" db="EMBL/GenBank/DDBJ databases">
        <title>Virgibacillus soli CC-YMP-6 genome.</title>
        <authorList>
            <person name="Miliotis G."/>
            <person name="Sengupta P."/>
            <person name="Hameed A."/>
            <person name="Chuvochina M."/>
            <person name="Mcdonagh F."/>
            <person name="Simpson A.C."/>
            <person name="Singh N.K."/>
            <person name="Rekha P.D."/>
            <person name="Raman K."/>
            <person name="Hugenholtz P."/>
            <person name="Venkateswaran K."/>
        </authorList>
    </citation>
    <scope>NUCLEOTIDE SEQUENCE [LARGE SCALE GENOMIC DNA]</scope>
    <source>
        <strain evidence="1 2">CC-YMP-6</strain>
    </source>
</reference>
<dbReference type="SUPFAM" id="SSF55729">
    <property type="entry name" value="Acyl-CoA N-acyltransferases (Nat)"/>
    <property type="match status" value="1"/>
</dbReference>
<evidence type="ECO:0000313" key="1">
    <source>
        <dbReference type="EMBL" id="MDY0407798.1"/>
    </source>
</evidence>
<sequence>MYTIRQASYEDATAIANIHVRTWKNTYQDLIDEKDISNMTYENRKVLWQTILQTQTEDRVTLVIHQNEQIIGFISGGPSVQRDLTMMRKFIRFTY</sequence>
<evidence type="ECO:0000313" key="2">
    <source>
        <dbReference type="Proteomes" id="UP001275315"/>
    </source>
</evidence>